<evidence type="ECO:0000256" key="1">
    <source>
        <dbReference type="SAM" id="MobiDB-lite"/>
    </source>
</evidence>
<feature type="region of interest" description="Disordered" evidence="1">
    <location>
        <begin position="1"/>
        <end position="38"/>
    </location>
</feature>
<accession>A0A2I0CLA7</accession>
<comment type="caution">
    <text evidence="2">The sequence shown here is derived from an EMBL/GenBank/DDBJ whole genome shotgun (WGS) entry which is preliminary data.</text>
</comment>
<dbReference type="AlphaFoldDB" id="A0A2I0CLA7"/>
<name>A0A2I0CLA7_9PSED</name>
<sequence>MKDANDKKTADLLASPGAKRQAAYAERQRAQGRRQRSFWLTDSEAGQVMALLEQLRPQEVEHGDEKT</sequence>
<evidence type="ECO:0000313" key="3">
    <source>
        <dbReference type="Proteomes" id="UP000242861"/>
    </source>
</evidence>
<reference evidence="3" key="1">
    <citation type="submission" date="2017-12" db="EMBL/GenBank/DDBJ databases">
        <authorList>
            <person name="Yu X.-Y."/>
        </authorList>
    </citation>
    <scope>NUCLEOTIDE SEQUENCE [LARGE SCALE GENOMIC DNA]</scope>
    <source>
        <strain evidence="3">ZYSR67-Z</strain>
    </source>
</reference>
<gene>
    <name evidence="2" type="ORF">CW360_16125</name>
</gene>
<protein>
    <submittedName>
        <fullName evidence="2">Uncharacterized protein</fullName>
    </submittedName>
</protein>
<organism evidence="2 3">
    <name type="scientific">Pseudomonas fluvialis</name>
    <dbReference type="NCBI Taxonomy" id="1793966"/>
    <lineage>
        <taxon>Bacteria</taxon>
        <taxon>Pseudomonadati</taxon>
        <taxon>Pseudomonadota</taxon>
        <taxon>Gammaproteobacteria</taxon>
        <taxon>Pseudomonadales</taxon>
        <taxon>Pseudomonadaceae</taxon>
        <taxon>Pseudomonas</taxon>
    </lineage>
</organism>
<dbReference type="RefSeq" id="WP_101194399.1">
    <property type="nucleotide sequence ID" value="NZ_PIYS01000033.1"/>
</dbReference>
<dbReference type="NCBIfam" id="NF041430">
    <property type="entry name" value="UrfF"/>
    <property type="match status" value="1"/>
</dbReference>
<feature type="compositionally biased region" description="Basic and acidic residues" evidence="1">
    <location>
        <begin position="1"/>
        <end position="10"/>
    </location>
</feature>
<evidence type="ECO:0000313" key="2">
    <source>
        <dbReference type="EMBL" id="PKF69901.1"/>
    </source>
</evidence>
<dbReference type="EMBL" id="PIYS01000033">
    <property type="protein sequence ID" value="PKF69901.1"/>
    <property type="molecule type" value="Genomic_DNA"/>
</dbReference>
<proteinExistence type="predicted"/>
<dbReference type="Proteomes" id="UP000242861">
    <property type="component" value="Unassembled WGS sequence"/>
</dbReference>